<dbReference type="Gene3D" id="3.40.50.2000">
    <property type="entry name" value="Glycogen Phosphorylase B"/>
    <property type="match status" value="1"/>
</dbReference>
<dbReference type="EMBL" id="FNEE01000001">
    <property type="protein sequence ID" value="SDI16014.1"/>
    <property type="molecule type" value="Genomic_DNA"/>
</dbReference>
<dbReference type="Proteomes" id="UP000198894">
    <property type="component" value="Unassembled WGS sequence"/>
</dbReference>
<evidence type="ECO:0000259" key="1">
    <source>
        <dbReference type="Pfam" id="PF13524"/>
    </source>
</evidence>
<evidence type="ECO:0000313" key="2">
    <source>
        <dbReference type="EMBL" id="SDI16014.1"/>
    </source>
</evidence>
<dbReference type="AlphaFoldDB" id="A0A1G8IAU5"/>
<proteinExistence type="predicted"/>
<name>A0A1G8IAU5_9HYPH</name>
<dbReference type="SUPFAM" id="SSF53756">
    <property type="entry name" value="UDP-Glycosyltransferase/glycogen phosphorylase"/>
    <property type="match status" value="1"/>
</dbReference>
<dbReference type="RefSeq" id="WP_091590198.1">
    <property type="nucleotide sequence ID" value="NZ_FNEE01000001.1"/>
</dbReference>
<sequence>MRMVIFGLTVTSSWGNGHATLWRGLIRALGRLGWSVSFFERNTPYYAGARDLDHLDGGNVVLYPEWEDIRHVAEQAIGESDVVIVTSYCPDAVEASRLAQQACRGLKVFYDLDTPVTLARIEQGLRPAYYGPDGLHDFDLALSYTGGTAIDALKTLLGARRVLPLYGHVDPDRHRPAQPRAEFAGDLSYLGTYAADRQAGVEKLLVRTAARLPDRRFVIGGAQYPHEFPWGENIFFVRHLPPADHPAFFCSSRLTLNVTREAMAKRGWCPSGRLFEAAACGAAIVSDTWPGLSSFFQPGSEIILADSTDDVVAAVGLPDSEVDAIRRRARERVLDEHTSAQRARELDRLLSDSLPGLGQGLAAGEPLKEAI</sequence>
<evidence type="ECO:0000313" key="3">
    <source>
        <dbReference type="Proteomes" id="UP000198894"/>
    </source>
</evidence>
<organism evidence="2 3">
    <name type="scientific">Mesorhizobium muleiense</name>
    <dbReference type="NCBI Taxonomy" id="1004279"/>
    <lineage>
        <taxon>Bacteria</taxon>
        <taxon>Pseudomonadati</taxon>
        <taxon>Pseudomonadota</taxon>
        <taxon>Alphaproteobacteria</taxon>
        <taxon>Hyphomicrobiales</taxon>
        <taxon>Phyllobacteriaceae</taxon>
        <taxon>Mesorhizobium</taxon>
    </lineage>
</organism>
<keyword evidence="3" id="KW-1185">Reference proteome</keyword>
<dbReference type="Pfam" id="PF13524">
    <property type="entry name" value="Glyco_trans_1_2"/>
    <property type="match status" value="1"/>
</dbReference>
<gene>
    <name evidence="2" type="ORF">SAMN05428953_101316</name>
</gene>
<reference evidence="3" key="1">
    <citation type="submission" date="2016-10" db="EMBL/GenBank/DDBJ databases">
        <authorList>
            <person name="Varghese N."/>
            <person name="Submissions S."/>
        </authorList>
    </citation>
    <scope>NUCLEOTIDE SEQUENCE [LARGE SCALE GENOMIC DNA]</scope>
    <source>
        <strain evidence="3">CGMCC 1.11022</strain>
    </source>
</reference>
<accession>A0A1G8IAU5</accession>
<protein>
    <submittedName>
        <fullName evidence="2">Spore maturation protein CgeB</fullName>
    </submittedName>
</protein>
<feature type="domain" description="Spore protein YkvP/CgeB glycosyl transferase-like" evidence="1">
    <location>
        <begin position="203"/>
        <end position="346"/>
    </location>
</feature>
<dbReference type="InterPro" id="IPR055259">
    <property type="entry name" value="YkvP/CgeB_Glyco_trans-like"/>
</dbReference>